<dbReference type="AlphaFoldDB" id="J3M4X1"/>
<feature type="compositionally biased region" description="Basic and acidic residues" evidence="1">
    <location>
        <begin position="69"/>
        <end position="81"/>
    </location>
</feature>
<reference evidence="2" key="1">
    <citation type="journal article" date="2013" name="Nat. Commun.">
        <title>Whole-genome sequencing of Oryza brachyantha reveals mechanisms underlying Oryza genome evolution.</title>
        <authorList>
            <person name="Chen J."/>
            <person name="Huang Q."/>
            <person name="Gao D."/>
            <person name="Wang J."/>
            <person name="Lang Y."/>
            <person name="Liu T."/>
            <person name="Li B."/>
            <person name="Bai Z."/>
            <person name="Luis Goicoechea J."/>
            <person name="Liang C."/>
            <person name="Chen C."/>
            <person name="Zhang W."/>
            <person name="Sun S."/>
            <person name="Liao Y."/>
            <person name="Zhang X."/>
            <person name="Yang L."/>
            <person name="Song C."/>
            <person name="Wang M."/>
            <person name="Shi J."/>
            <person name="Liu G."/>
            <person name="Liu J."/>
            <person name="Zhou H."/>
            <person name="Zhou W."/>
            <person name="Yu Q."/>
            <person name="An N."/>
            <person name="Chen Y."/>
            <person name="Cai Q."/>
            <person name="Wang B."/>
            <person name="Liu B."/>
            <person name="Min J."/>
            <person name="Huang Y."/>
            <person name="Wu H."/>
            <person name="Li Z."/>
            <person name="Zhang Y."/>
            <person name="Yin Y."/>
            <person name="Song W."/>
            <person name="Jiang J."/>
            <person name="Jackson S.A."/>
            <person name="Wing R.A."/>
            <person name="Wang J."/>
            <person name="Chen M."/>
        </authorList>
    </citation>
    <scope>NUCLEOTIDE SEQUENCE [LARGE SCALE GENOMIC DNA]</scope>
    <source>
        <strain evidence="2">cv. IRGC 101232</strain>
    </source>
</reference>
<accession>J3M4X1</accession>
<proteinExistence type="predicted"/>
<keyword evidence="3" id="KW-1185">Reference proteome</keyword>
<name>J3M4X1_ORYBR</name>
<dbReference type="Gramene" id="OB05G16450.1">
    <property type="protein sequence ID" value="OB05G16450.1"/>
    <property type="gene ID" value="OB05G16450"/>
</dbReference>
<organism evidence="2">
    <name type="scientific">Oryza brachyantha</name>
    <name type="common">malo sina</name>
    <dbReference type="NCBI Taxonomy" id="4533"/>
    <lineage>
        <taxon>Eukaryota</taxon>
        <taxon>Viridiplantae</taxon>
        <taxon>Streptophyta</taxon>
        <taxon>Embryophyta</taxon>
        <taxon>Tracheophyta</taxon>
        <taxon>Spermatophyta</taxon>
        <taxon>Magnoliopsida</taxon>
        <taxon>Liliopsida</taxon>
        <taxon>Poales</taxon>
        <taxon>Poaceae</taxon>
        <taxon>BOP clade</taxon>
        <taxon>Oryzoideae</taxon>
        <taxon>Oryzeae</taxon>
        <taxon>Oryzinae</taxon>
        <taxon>Oryza</taxon>
    </lineage>
</organism>
<feature type="region of interest" description="Disordered" evidence="1">
    <location>
        <begin position="1"/>
        <end position="86"/>
    </location>
</feature>
<protein>
    <recommendedName>
        <fullName evidence="4">DUF834 domain-containing protein</fullName>
    </recommendedName>
</protein>
<evidence type="ECO:0000313" key="3">
    <source>
        <dbReference type="Proteomes" id="UP000006038"/>
    </source>
</evidence>
<sequence>MTTAAIATRPSLRRKAPRNAHRAGFGEGEKWVGGGGKGWHKPDRGAHPEARSVAELGVVVGADAGGRGGEGHGRGGREREGGTAGSGFRCLPFVV</sequence>
<feature type="compositionally biased region" description="Basic and acidic residues" evidence="1">
    <location>
        <begin position="40"/>
        <end position="52"/>
    </location>
</feature>
<evidence type="ECO:0000313" key="2">
    <source>
        <dbReference type="EnsemblPlants" id="OB05G16450.1"/>
    </source>
</evidence>
<dbReference type="EnsemblPlants" id="OB05G16450.1">
    <property type="protein sequence ID" value="OB05G16450.1"/>
    <property type="gene ID" value="OB05G16450"/>
</dbReference>
<reference evidence="2" key="2">
    <citation type="submission" date="2013-04" db="UniProtKB">
        <authorList>
            <consortium name="EnsemblPlants"/>
        </authorList>
    </citation>
    <scope>IDENTIFICATION</scope>
</reference>
<dbReference type="HOGENOM" id="CLU_2376218_0_0_1"/>
<dbReference type="Proteomes" id="UP000006038">
    <property type="component" value="Chromosome 5"/>
</dbReference>
<evidence type="ECO:0000256" key="1">
    <source>
        <dbReference type="SAM" id="MobiDB-lite"/>
    </source>
</evidence>
<evidence type="ECO:0008006" key="4">
    <source>
        <dbReference type="Google" id="ProtNLM"/>
    </source>
</evidence>
<feature type="compositionally biased region" description="Basic residues" evidence="1">
    <location>
        <begin position="11"/>
        <end position="21"/>
    </location>
</feature>
<feature type="compositionally biased region" description="Low complexity" evidence="1">
    <location>
        <begin position="53"/>
        <end position="62"/>
    </location>
</feature>